<dbReference type="AlphaFoldDB" id="A0A2P2LV07"/>
<sequence>MLHKDPVFLGLRCNDRVPLSNFSCIFTFEMMDWKIDAVQQSSTALFPSLLCQSLSE</sequence>
<protein>
    <submittedName>
        <fullName evidence="1">Uncharacterized protein</fullName>
    </submittedName>
</protein>
<organism evidence="1">
    <name type="scientific">Rhizophora mucronata</name>
    <name type="common">Asiatic mangrove</name>
    <dbReference type="NCBI Taxonomy" id="61149"/>
    <lineage>
        <taxon>Eukaryota</taxon>
        <taxon>Viridiplantae</taxon>
        <taxon>Streptophyta</taxon>
        <taxon>Embryophyta</taxon>
        <taxon>Tracheophyta</taxon>
        <taxon>Spermatophyta</taxon>
        <taxon>Magnoliopsida</taxon>
        <taxon>eudicotyledons</taxon>
        <taxon>Gunneridae</taxon>
        <taxon>Pentapetalae</taxon>
        <taxon>rosids</taxon>
        <taxon>fabids</taxon>
        <taxon>Malpighiales</taxon>
        <taxon>Rhizophoraceae</taxon>
        <taxon>Rhizophora</taxon>
    </lineage>
</organism>
<dbReference type="EMBL" id="GGEC01041317">
    <property type="protein sequence ID" value="MBX21801.1"/>
    <property type="molecule type" value="Transcribed_RNA"/>
</dbReference>
<evidence type="ECO:0000313" key="1">
    <source>
        <dbReference type="EMBL" id="MBX21801.1"/>
    </source>
</evidence>
<name>A0A2P2LV07_RHIMU</name>
<reference evidence="1" key="1">
    <citation type="submission" date="2018-02" db="EMBL/GenBank/DDBJ databases">
        <title>Rhizophora mucronata_Transcriptome.</title>
        <authorList>
            <person name="Meera S.P."/>
            <person name="Sreeshan A."/>
            <person name="Augustine A."/>
        </authorList>
    </citation>
    <scope>NUCLEOTIDE SEQUENCE</scope>
    <source>
        <tissue evidence="1">Leaf</tissue>
    </source>
</reference>
<proteinExistence type="predicted"/>
<accession>A0A2P2LV07</accession>